<keyword evidence="4" id="KW-1185">Reference proteome</keyword>
<dbReference type="PANTHER" id="PTHR31301">
    <property type="entry name" value="LOB DOMAIN-CONTAINING PROTEIN 4-RELATED"/>
    <property type="match status" value="1"/>
</dbReference>
<accession>A0A7I8IPJ4</accession>
<dbReference type="EMBL" id="LR743591">
    <property type="protein sequence ID" value="CAA2619204.1"/>
    <property type="molecule type" value="Genomic_DNA"/>
</dbReference>
<evidence type="ECO:0000259" key="2">
    <source>
        <dbReference type="PROSITE" id="PS50891"/>
    </source>
</evidence>
<dbReference type="PROSITE" id="PS50891">
    <property type="entry name" value="LOB"/>
    <property type="match status" value="1"/>
</dbReference>
<dbReference type="InterPro" id="IPR004883">
    <property type="entry name" value="LOB"/>
</dbReference>
<dbReference type="AlphaFoldDB" id="A0A7I8IPJ4"/>
<proteinExistence type="inferred from homology"/>
<comment type="similarity">
    <text evidence="1">Belongs to the LOB domain-containing protein family.</text>
</comment>
<dbReference type="Proteomes" id="UP001189122">
    <property type="component" value="Unassembled WGS sequence"/>
</dbReference>
<dbReference type="Pfam" id="PF03195">
    <property type="entry name" value="LOB"/>
    <property type="match status" value="1"/>
</dbReference>
<name>A0A7I8IPJ4_SPIIN</name>
<evidence type="ECO:0000256" key="1">
    <source>
        <dbReference type="ARBA" id="ARBA00005474"/>
    </source>
</evidence>
<organism evidence="3">
    <name type="scientific">Spirodela intermedia</name>
    <name type="common">Intermediate duckweed</name>
    <dbReference type="NCBI Taxonomy" id="51605"/>
    <lineage>
        <taxon>Eukaryota</taxon>
        <taxon>Viridiplantae</taxon>
        <taxon>Streptophyta</taxon>
        <taxon>Embryophyta</taxon>
        <taxon>Tracheophyta</taxon>
        <taxon>Spermatophyta</taxon>
        <taxon>Magnoliopsida</taxon>
        <taxon>Liliopsida</taxon>
        <taxon>Araceae</taxon>
        <taxon>Lemnoideae</taxon>
        <taxon>Spirodela</taxon>
    </lineage>
</organism>
<feature type="domain" description="LOB" evidence="2">
    <location>
        <begin position="7"/>
        <end position="108"/>
    </location>
</feature>
<reference evidence="3 4" key="1">
    <citation type="submission" date="2019-12" db="EMBL/GenBank/DDBJ databases">
        <authorList>
            <person name="Scholz U."/>
            <person name="Mascher M."/>
            <person name="Fiebig A."/>
        </authorList>
    </citation>
    <scope>NUCLEOTIDE SEQUENCE</scope>
</reference>
<evidence type="ECO:0000313" key="4">
    <source>
        <dbReference type="Proteomes" id="UP001189122"/>
    </source>
</evidence>
<protein>
    <recommendedName>
        <fullName evidence="2">LOB domain-containing protein</fullName>
    </recommendedName>
</protein>
<evidence type="ECO:0000313" key="3">
    <source>
        <dbReference type="EMBL" id="CAA2619204.1"/>
    </source>
</evidence>
<dbReference type="EMBL" id="CACRZD030000004">
    <property type="protein sequence ID" value="CAA6658930.1"/>
    <property type="molecule type" value="Genomic_DNA"/>
</dbReference>
<gene>
    <name evidence="3" type="ORF">SI7747_04005371</name>
</gene>
<dbReference type="PANTHER" id="PTHR31301:SF68">
    <property type="entry name" value="LOB DOMAIN-CONTAINING PROTEIN 32-RELATED"/>
    <property type="match status" value="1"/>
</dbReference>
<sequence>MAACSTSSCAACKFLRRKCITDCVFAPHFPQDDSARFVNVHRVFGASNVAKILNDLPPASRRDAVTSLCFEAEVQLQDPVHGCLGYFLILQHQLNKIQVHNAMIKAEIQGLNGQAGLEG</sequence>